<dbReference type="Proteomes" id="UP000631421">
    <property type="component" value="Unassembled WGS sequence"/>
</dbReference>
<gene>
    <name evidence="2" type="ORF">H6F44_15620</name>
</gene>
<evidence type="ECO:0000259" key="1">
    <source>
        <dbReference type="Pfam" id="PF07498"/>
    </source>
</evidence>
<keyword evidence="3" id="KW-1185">Reference proteome</keyword>
<sequence length="240" mass="26301">MISINDAIQLMYLWTHEISVPEPTNAPQFLVDVVAETLTQHGGKNWIPVIVKEVGRGEYEVIANAFVYAAAESAGLEKVWCIIVDQIEGAEYVTKVLAGEIVPKLNLATASYEQIQSALEYVSEQPNSALKGFKVIIAANRISEAPRQGWKNLDELTKLKCGITKGKKLDALKEVFYLSSPKAPEPKVSKVSEIITPDTTIANDTSLETLSLTALKALAKDRKVKGYSKKTKAELIDLLS</sequence>
<dbReference type="InterPro" id="IPR011112">
    <property type="entry name" value="Rho-like_N"/>
</dbReference>
<evidence type="ECO:0000313" key="3">
    <source>
        <dbReference type="Proteomes" id="UP000631421"/>
    </source>
</evidence>
<protein>
    <submittedName>
        <fullName evidence="2">Rho termination factor</fullName>
    </submittedName>
</protein>
<name>A0A926UVC2_9CYAN</name>
<evidence type="ECO:0000313" key="2">
    <source>
        <dbReference type="EMBL" id="MBD2151538.1"/>
    </source>
</evidence>
<dbReference type="EMBL" id="JACJPY010000057">
    <property type="protein sequence ID" value="MBD2151538.1"/>
    <property type="molecule type" value="Genomic_DNA"/>
</dbReference>
<comment type="caution">
    <text evidence="2">The sequence shown here is derived from an EMBL/GenBank/DDBJ whole genome shotgun (WGS) entry which is preliminary data.</text>
</comment>
<proteinExistence type="predicted"/>
<dbReference type="AlphaFoldDB" id="A0A926UVC2"/>
<reference evidence="2" key="1">
    <citation type="journal article" date="2015" name="ISME J.">
        <title>Draft Genome Sequence of Streptomyces incarnatus NRRL8089, which Produces the Nucleoside Antibiotic Sinefungin.</title>
        <authorList>
            <person name="Oshima K."/>
            <person name="Hattori M."/>
            <person name="Shimizu H."/>
            <person name="Fukuda K."/>
            <person name="Nemoto M."/>
            <person name="Inagaki K."/>
            <person name="Tamura T."/>
        </authorList>
    </citation>
    <scope>NUCLEOTIDE SEQUENCE</scope>
    <source>
        <strain evidence="2">FACHB-1277</strain>
    </source>
</reference>
<feature type="domain" description="Rho termination factor-like N-terminal" evidence="1">
    <location>
        <begin position="207"/>
        <end position="236"/>
    </location>
</feature>
<accession>A0A926UVC2</accession>
<reference evidence="2" key="2">
    <citation type="submission" date="2020-08" db="EMBL/GenBank/DDBJ databases">
        <authorList>
            <person name="Chen M."/>
            <person name="Teng W."/>
            <person name="Zhao L."/>
            <person name="Hu C."/>
            <person name="Zhou Y."/>
            <person name="Han B."/>
            <person name="Song L."/>
            <person name="Shu W."/>
        </authorList>
    </citation>
    <scope>NUCLEOTIDE SEQUENCE</scope>
    <source>
        <strain evidence="2">FACHB-1277</strain>
    </source>
</reference>
<dbReference type="RefSeq" id="WP_190351958.1">
    <property type="nucleotide sequence ID" value="NZ_JACJPY010000057.1"/>
</dbReference>
<organism evidence="2 3">
    <name type="scientific">Pseudanabaena cinerea FACHB-1277</name>
    <dbReference type="NCBI Taxonomy" id="2949581"/>
    <lineage>
        <taxon>Bacteria</taxon>
        <taxon>Bacillati</taxon>
        <taxon>Cyanobacteriota</taxon>
        <taxon>Cyanophyceae</taxon>
        <taxon>Pseudanabaenales</taxon>
        <taxon>Pseudanabaenaceae</taxon>
        <taxon>Pseudanabaena</taxon>
        <taxon>Pseudanabaena cinerea</taxon>
    </lineage>
</organism>
<dbReference type="Pfam" id="PF07498">
    <property type="entry name" value="Rho_N"/>
    <property type="match status" value="1"/>
</dbReference>